<feature type="active site" description="Charge relay system" evidence="10">
    <location>
        <position position="254"/>
    </location>
</feature>
<protein>
    <recommendedName>
        <fullName evidence="14">Peptidase S8/S53 domain-containing protein</fullName>
    </recommendedName>
</protein>
<dbReference type="InterPro" id="IPR023828">
    <property type="entry name" value="Peptidase_S8_Ser-AS"/>
</dbReference>
<dbReference type="InterPro" id="IPR036852">
    <property type="entry name" value="Peptidase_S8/S53_dom_sf"/>
</dbReference>
<feature type="domain" description="Peptidase S8/S53" evidence="14">
    <location>
        <begin position="58"/>
        <end position="289"/>
    </location>
</feature>
<keyword evidence="4 10" id="KW-0645">Protease</keyword>
<dbReference type="PANTHER" id="PTHR43806:SF11">
    <property type="entry name" value="CEREVISIN-RELATED"/>
    <property type="match status" value="1"/>
</dbReference>
<dbReference type="Proteomes" id="UP000646523">
    <property type="component" value="Unassembled WGS sequence"/>
</dbReference>
<organism evidence="15 16">
    <name type="scientific">Nonomuraea cavernae</name>
    <dbReference type="NCBI Taxonomy" id="2045107"/>
    <lineage>
        <taxon>Bacteria</taxon>
        <taxon>Bacillati</taxon>
        <taxon>Actinomycetota</taxon>
        <taxon>Actinomycetes</taxon>
        <taxon>Streptosporangiales</taxon>
        <taxon>Streptosporangiaceae</taxon>
        <taxon>Nonomuraea</taxon>
    </lineage>
</organism>
<keyword evidence="7 10" id="KW-0720">Serine protease</keyword>
<dbReference type="InterPro" id="IPR000209">
    <property type="entry name" value="Peptidase_S8/S53_dom"/>
</dbReference>
<comment type="similarity">
    <text evidence="2 10 11">Belongs to the peptidase S8 family.</text>
</comment>
<keyword evidence="8 12" id="KW-1133">Transmembrane helix</keyword>
<evidence type="ECO:0000256" key="12">
    <source>
        <dbReference type="SAM" id="Phobius"/>
    </source>
</evidence>
<evidence type="ECO:0000256" key="8">
    <source>
        <dbReference type="ARBA" id="ARBA00022989"/>
    </source>
</evidence>
<dbReference type="RefSeq" id="WP_189129042.1">
    <property type="nucleotide sequence ID" value="NZ_BMNH01000047.1"/>
</dbReference>
<sequence>MIVRILLACGLAMGVATVPVAAHAAPVRCEPEKGSMQVGESWAQRRLDARNVWKLTRGEGVTVAVIDSGVDIRHPSLAGQVLRQVDLTQTGHRDCMGHGTATAGIIAGRYLQGVPFYGVAPGVRLISYKQTNEQSGDVGKLADAISKAAAAGVDVINISVQASDQPDLKAAVNDALSRDIVIVAAAGNIDKDGITTPAYPAAYEGVLSVGAAGEGGGLSDFSNTGSRVGVVAPGEKITSTWTGQSFRNDLKGTSFAAPYVAGVAALVRSRYPRLNSEQVRRRIEKTADGALGDGTGAGMVNPLLAVTAVLPSEQVAVAAPLPPPLPQGVVAKAPPIDQRAIDVATALGAGALTLAGFVVVARVVVPMGRRRGWRAGSSE</sequence>
<dbReference type="InterPro" id="IPR050131">
    <property type="entry name" value="Peptidase_S8_subtilisin-like"/>
</dbReference>
<dbReference type="NCBIfam" id="TIGR03921">
    <property type="entry name" value="T7SS_mycosin"/>
    <property type="match status" value="1"/>
</dbReference>
<keyword evidence="13" id="KW-0732">Signal</keyword>
<proteinExistence type="inferred from homology"/>
<dbReference type="InterPro" id="IPR023834">
    <property type="entry name" value="T7SS_pept_S8A_mycosin"/>
</dbReference>
<keyword evidence="5 12" id="KW-0812">Transmembrane</keyword>
<evidence type="ECO:0000313" key="16">
    <source>
        <dbReference type="Proteomes" id="UP000646523"/>
    </source>
</evidence>
<evidence type="ECO:0000256" key="2">
    <source>
        <dbReference type="ARBA" id="ARBA00011073"/>
    </source>
</evidence>
<dbReference type="EMBL" id="BMNH01000047">
    <property type="protein sequence ID" value="GGO82975.1"/>
    <property type="molecule type" value="Genomic_DNA"/>
</dbReference>
<dbReference type="GO" id="GO:0006508">
    <property type="term" value="P:proteolysis"/>
    <property type="evidence" value="ECO:0007669"/>
    <property type="project" value="UniProtKB-KW"/>
</dbReference>
<name>A0A917ZH64_9ACTN</name>
<gene>
    <name evidence="15" type="ORF">GCM10012289_75460</name>
</gene>
<evidence type="ECO:0000256" key="3">
    <source>
        <dbReference type="ARBA" id="ARBA00022475"/>
    </source>
</evidence>
<dbReference type="Gene3D" id="3.40.50.200">
    <property type="entry name" value="Peptidase S8/S53 domain"/>
    <property type="match status" value="1"/>
</dbReference>
<evidence type="ECO:0000256" key="9">
    <source>
        <dbReference type="ARBA" id="ARBA00023136"/>
    </source>
</evidence>
<comment type="subcellular location">
    <subcellularLocation>
        <location evidence="1">Cell membrane</location>
        <topology evidence="1">Single-pass membrane protein</topology>
    </subcellularLocation>
</comment>
<keyword evidence="6 10" id="KW-0378">Hydrolase</keyword>
<evidence type="ECO:0000259" key="14">
    <source>
        <dbReference type="Pfam" id="PF00082"/>
    </source>
</evidence>
<evidence type="ECO:0000256" key="4">
    <source>
        <dbReference type="ARBA" id="ARBA00022670"/>
    </source>
</evidence>
<dbReference type="AlphaFoldDB" id="A0A917ZH64"/>
<feature type="active site" description="Charge relay system" evidence="10">
    <location>
        <position position="67"/>
    </location>
</feature>
<evidence type="ECO:0000256" key="7">
    <source>
        <dbReference type="ARBA" id="ARBA00022825"/>
    </source>
</evidence>
<evidence type="ECO:0000256" key="5">
    <source>
        <dbReference type="ARBA" id="ARBA00022692"/>
    </source>
</evidence>
<comment type="caution">
    <text evidence="15">The sequence shown here is derived from an EMBL/GenBank/DDBJ whole genome shotgun (WGS) entry which is preliminary data.</text>
</comment>
<dbReference type="SUPFAM" id="SSF52743">
    <property type="entry name" value="Subtilisin-like"/>
    <property type="match status" value="1"/>
</dbReference>
<dbReference type="PRINTS" id="PR00723">
    <property type="entry name" value="SUBTILISIN"/>
</dbReference>
<dbReference type="InterPro" id="IPR023827">
    <property type="entry name" value="Peptidase_S8_Asp-AS"/>
</dbReference>
<evidence type="ECO:0000256" key="11">
    <source>
        <dbReference type="RuleBase" id="RU003355"/>
    </source>
</evidence>
<keyword evidence="3" id="KW-1003">Cell membrane</keyword>
<dbReference type="GO" id="GO:0004252">
    <property type="term" value="F:serine-type endopeptidase activity"/>
    <property type="evidence" value="ECO:0007669"/>
    <property type="project" value="UniProtKB-UniRule"/>
</dbReference>
<evidence type="ECO:0000256" key="13">
    <source>
        <dbReference type="SAM" id="SignalP"/>
    </source>
</evidence>
<feature type="chain" id="PRO_5037341397" description="Peptidase S8/S53 domain-containing protein" evidence="13">
    <location>
        <begin position="25"/>
        <end position="379"/>
    </location>
</feature>
<evidence type="ECO:0000256" key="1">
    <source>
        <dbReference type="ARBA" id="ARBA00004162"/>
    </source>
</evidence>
<dbReference type="PROSITE" id="PS00138">
    <property type="entry name" value="SUBTILASE_SER"/>
    <property type="match status" value="1"/>
</dbReference>
<accession>A0A917ZH64</accession>
<dbReference type="GO" id="GO:0005886">
    <property type="term" value="C:plasma membrane"/>
    <property type="evidence" value="ECO:0007669"/>
    <property type="project" value="UniProtKB-SubCell"/>
</dbReference>
<evidence type="ECO:0000256" key="6">
    <source>
        <dbReference type="ARBA" id="ARBA00022801"/>
    </source>
</evidence>
<keyword evidence="9 12" id="KW-0472">Membrane</keyword>
<feature type="transmembrane region" description="Helical" evidence="12">
    <location>
        <begin position="343"/>
        <end position="365"/>
    </location>
</feature>
<evidence type="ECO:0000256" key="10">
    <source>
        <dbReference type="PROSITE-ProRule" id="PRU01240"/>
    </source>
</evidence>
<dbReference type="PANTHER" id="PTHR43806">
    <property type="entry name" value="PEPTIDASE S8"/>
    <property type="match status" value="1"/>
</dbReference>
<dbReference type="PROSITE" id="PS51892">
    <property type="entry name" value="SUBTILASE"/>
    <property type="match status" value="1"/>
</dbReference>
<reference evidence="15" key="1">
    <citation type="journal article" date="2014" name="Int. J. Syst. Evol. Microbiol.">
        <title>Complete genome sequence of Corynebacterium casei LMG S-19264T (=DSM 44701T), isolated from a smear-ripened cheese.</title>
        <authorList>
            <consortium name="US DOE Joint Genome Institute (JGI-PGF)"/>
            <person name="Walter F."/>
            <person name="Albersmeier A."/>
            <person name="Kalinowski J."/>
            <person name="Ruckert C."/>
        </authorList>
    </citation>
    <scope>NUCLEOTIDE SEQUENCE</scope>
    <source>
        <strain evidence="15">CGMCC 4.7368</strain>
    </source>
</reference>
<keyword evidence="16" id="KW-1185">Reference proteome</keyword>
<dbReference type="Pfam" id="PF00082">
    <property type="entry name" value="Peptidase_S8"/>
    <property type="match status" value="1"/>
</dbReference>
<evidence type="ECO:0000313" key="15">
    <source>
        <dbReference type="EMBL" id="GGO82975.1"/>
    </source>
</evidence>
<dbReference type="PROSITE" id="PS00136">
    <property type="entry name" value="SUBTILASE_ASP"/>
    <property type="match status" value="1"/>
</dbReference>
<dbReference type="InterPro" id="IPR015500">
    <property type="entry name" value="Peptidase_S8_subtilisin-rel"/>
</dbReference>
<feature type="signal peptide" evidence="13">
    <location>
        <begin position="1"/>
        <end position="24"/>
    </location>
</feature>
<feature type="active site" description="Charge relay system" evidence="10">
    <location>
        <position position="98"/>
    </location>
</feature>
<reference evidence="15" key="2">
    <citation type="submission" date="2020-09" db="EMBL/GenBank/DDBJ databases">
        <authorList>
            <person name="Sun Q."/>
            <person name="Zhou Y."/>
        </authorList>
    </citation>
    <scope>NUCLEOTIDE SEQUENCE</scope>
    <source>
        <strain evidence="15">CGMCC 4.7368</strain>
    </source>
</reference>